<gene>
    <name evidence="3" type="ORF">SAMN06265338_11722</name>
</gene>
<keyword evidence="2" id="KW-0812">Transmembrane</keyword>
<feature type="region of interest" description="Disordered" evidence="1">
    <location>
        <begin position="18"/>
        <end position="60"/>
    </location>
</feature>
<dbReference type="Proteomes" id="UP000198418">
    <property type="component" value="Unassembled WGS sequence"/>
</dbReference>
<evidence type="ECO:0000313" key="3">
    <source>
        <dbReference type="EMBL" id="SNB81927.1"/>
    </source>
</evidence>
<dbReference type="AlphaFoldDB" id="A0A212S9L6"/>
<sequence>MGGSALFSVSRRLRAFARRPADDENERAAQVDHGPKRLNGDHHAQPFQASGRTRAAPRRNSAAQAKAIIAIGASVKRQALIMAFSDAFALIGVILLIAAVALLFASKMKPAAGGSGGGH</sequence>
<proteinExistence type="predicted"/>
<feature type="transmembrane region" description="Helical" evidence="2">
    <location>
        <begin position="87"/>
        <end position="105"/>
    </location>
</feature>
<organism evidence="3 4">
    <name type="scientific">Rhodoblastus acidophilus</name>
    <name type="common">Rhodopseudomonas acidophila</name>
    <dbReference type="NCBI Taxonomy" id="1074"/>
    <lineage>
        <taxon>Bacteria</taxon>
        <taxon>Pseudomonadati</taxon>
        <taxon>Pseudomonadota</taxon>
        <taxon>Alphaproteobacteria</taxon>
        <taxon>Hyphomicrobiales</taxon>
        <taxon>Rhodoblastaceae</taxon>
        <taxon>Rhodoblastus</taxon>
    </lineage>
</organism>
<feature type="compositionally biased region" description="Basic and acidic residues" evidence="1">
    <location>
        <begin position="19"/>
        <end position="44"/>
    </location>
</feature>
<name>A0A212S9L6_RHOAC</name>
<evidence type="ECO:0000256" key="1">
    <source>
        <dbReference type="SAM" id="MobiDB-lite"/>
    </source>
</evidence>
<accession>A0A212S9L6</accession>
<evidence type="ECO:0000256" key="2">
    <source>
        <dbReference type="SAM" id="Phobius"/>
    </source>
</evidence>
<keyword evidence="4" id="KW-1185">Reference proteome</keyword>
<keyword evidence="2" id="KW-0472">Membrane</keyword>
<keyword evidence="2" id="KW-1133">Transmembrane helix</keyword>
<dbReference type="RefSeq" id="WP_088522270.1">
    <property type="nucleotide sequence ID" value="NZ_FYDG01000017.1"/>
</dbReference>
<protein>
    <submittedName>
        <fullName evidence="3">Uncharacterized protein</fullName>
    </submittedName>
</protein>
<reference evidence="4" key="1">
    <citation type="submission" date="2017-06" db="EMBL/GenBank/DDBJ databases">
        <authorList>
            <person name="Varghese N."/>
            <person name="Submissions S."/>
        </authorList>
    </citation>
    <scope>NUCLEOTIDE SEQUENCE [LARGE SCALE GENOMIC DNA]</scope>
    <source>
        <strain evidence="4">DSM 137</strain>
    </source>
</reference>
<dbReference type="EMBL" id="FYDG01000017">
    <property type="protein sequence ID" value="SNB81927.1"/>
    <property type="molecule type" value="Genomic_DNA"/>
</dbReference>
<evidence type="ECO:0000313" key="4">
    <source>
        <dbReference type="Proteomes" id="UP000198418"/>
    </source>
</evidence>